<accession>A0AAV7IWE9</accession>
<dbReference type="AlphaFoldDB" id="A0AAV7IWE9"/>
<dbReference type="Proteomes" id="UP000826195">
    <property type="component" value="Unassembled WGS sequence"/>
</dbReference>
<feature type="region of interest" description="Disordered" evidence="2">
    <location>
        <begin position="310"/>
        <end position="337"/>
    </location>
</feature>
<feature type="coiled-coil region" evidence="1">
    <location>
        <begin position="844"/>
        <end position="871"/>
    </location>
</feature>
<evidence type="ECO:0000313" key="4">
    <source>
        <dbReference type="Proteomes" id="UP000826195"/>
    </source>
</evidence>
<feature type="compositionally biased region" description="Low complexity" evidence="2">
    <location>
        <begin position="830"/>
        <end position="842"/>
    </location>
</feature>
<evidence type="ECO:0000256" key="1">
    <source>
        <dbReference type="SAM" id="Coils"/>
    </source>
</evidence>
<reference evidence="3 4" key="1">
    <citation type="journal article" date="2021" name="J. Hered.">
        <title>A chromosome-level genome assembly of the parasitoid wasp, Cotesia glomerata (Hymenoptera: Braconidae).</title>
        <authorList>
            <person name="Pinto B.J."/>
            <person name="Weis J.J."/>
            <person name="Gamble T."/>
            <person name="Ode P.J."/>
            <person name="Paul R."/>
            <person name="Zaspel J.M."/>
        </authorList>
    </citation>
    <scope>NUCLEOTIDE SEQUENCE [LARGE SCALE GENOMIC DNA]</scope>
    <source>
        <strain evidence="3">CgM1</strain>
    </source>
</reference>
<feature type="region of interest" description="Disordered" evidence="2">
    <location>
        <begin position="68"/>
        <end position="111"/>
    </location>
</feature>
<evidence type="ECO:0000313" key="3">
    <source>
        <dbReference type="EMBL" id="KAH0568878.1"/>
    </source>
</evidence>
<feature type="region of interest" description="Disordered" evidence="2">
    <location>
        <begin position="385"/>
        <end position="418"/>
    </location>
</feature>
<keyword evidence="1" id="KW-0175">Coiled coil</keyword>
<evidence type="ECO:0000256" key="2">
    <source>
        <dbReference type="SAM" id="MobiDB-lite"/>
    </source>
</evidence>
<name>A0AAV7IWE9_COTGL</name>
<feature type="compositionally biased region" description="Polar residues" evidence="2">
    <location>
        <begin position="1"/>
        <end position="33"/>
    </location>
</feature>
<organism evidence="3 4">
    <name type="scientific">Cotesia glomerata</name>
    <name type="common">Lepidopteran parasitic wasp</name>
    <name type="synonym">Apanteles glomeratus</name>
    <dbReference type="NCBI Taxonomy" id="32391"/>
    <lineage>
        <taxon>Eukaryota</taxon>
        <taxon>Metazoa</taxon>
        <taxon>Ecdysozoa</taxon>
        <taxon>Arthropoda</taxon>
        <taxon>Hexapoda</taxon>
        <taxon>Insecta</taxon>
        <taxon>Pterygota</taxon>
        <taxon>Neoptera</taxon>
        <taxon>Endopterygota</taxon>
        <taxon>Hymenoptera</taxon>
        <taxon>Apocrita</taxon>
        <taxon>Ichneumonoidea</taxon>
        <taxon>Braconidae</taxon>
        <taxon>Microgastrinae</taxon>
        <taxon>Cotesia</taxon>
    </lineage>
</organism>
<dbReference type="EMBL" id="JAHXZJ010000001">
    <property type="protein sequence ID" value="KAH0568878.1"/>
    <property type="molecule type" value="Genomic_DNA"/>
</dbReference>
<gene>
    <name evidence="3" type="ORF">KQX54_021574</name>
</gene>
<feature type="region of interest" description="Disordered" evidence="2">
    <location>
        <begin position="1"/>
        <end position="56"/>
    </location>
</feature>
<proteinExistence type="predicted"/>
<feature type="compositionally biased region" description="Polar residues" evidence="2">
    <location>
        <begin position="385"/>
        <end position="416"/>
    </location>
</feature>
<keyword evidence="4" id="KW-1185">Reference proteome</keyword>
<sequence>MSQSGSGDHHNGTVQTENGDTQHHQSNGPSQNGIKAESKADLSNGFENRTVDYERSVPNVVSVQQVPSMAPDYPSVSQPGVYPTPGRLAQPLPEDRQQQQYQDKSGLEHHVSQTATQTLPVQIQPHFVPDFVSDQSQSQYPQARGQFEVRSQMYNQQGQYGDRVGYVTRDVTYRDSSLYAHAQGTGNPVFTGANAGYVTVQHASQLQHASQSASPQPGFYPGVIMTAQPSVSQSYGQFAGQSQYTYGQYPQTLINPIPYNPHAPMYTAQQFNQQTSPNPQRYSQEVSQYQGQPIIQPISQNVIAPVDRSVNSSTTRGPKPMVPPRINSKISSDSGNRKSITEIPVAKPVSTTVTVNSNANAGAVSVAAINASTVTGIVPANAGVNQSAPPISQESATPISVSDSRSFPAPVNQTPRTRQDGLYIDSSADQSTRDTIVDTIPNECLYVSRNEHRKSVSDVTTASFPRRNDTITFTFPGDTGDTSLLTARKPPSGLSDKKWAADNMSQIFQTDNKRDPVLRVATVPYDRQENRKSVMSDITNRKPEWGNVSPNQRPNPVITQENRRSDYFEEHRRSPMPVIDQKRMDDLRRSPMPFISVRDSSCERVAQNSPSYPIPANQNFEKTRQELVIWAEQRQRHEVERTMHPNPIFATSPRSRNPSEERRVMIPLDEQRNKDIRVPQVAFQPIPNISQNTIMEQRRHLRHVSADLTKHMELSRKDFEDQPISGSVANLGPGVSTSSSQRASPNLCHQFPAMSEAKLDTKTLLTVVTDFPGDNPMKPLEQTDHIIHSHKKSHNISACLLTHSKSQVENLQSSSGLGDMPDKTECNHSQQQQQHQQQHQQQSLDMIAEKLSQFERQQSDLQARLQCLQNQNHLLDQVAHHQYQHQQSDLQSRLQCLQDRQATEKSLRQAIELQQKNAFNDMHHMQMKALADQVIDQQQHQPGEPLSKQMMDQHLLNRNSAYLSAGFTNQMCQSLTSERLSPRIQVETELERSQITLPTNSQFERNDGTRGSHQYRLMCQSADAPDNIVASCPSSASSCSSSNTINVTSGASATGVTFSGTLKKVPPEKPPRTSLIVQSPETEIYTSLYI</sequence>
<comment type="caution">
    <text evidence="3">The sequence shown here is derived from an EMBL/GenBank/DDBJ whole genome shotgun (WGS) entry which is preliminary data.</text>
</comment>
<feature type="region of interest" description="Disordered" evidence="2">
    <location>
        <begin position="810"/>
        <end position="843"/>
    </location>
</feature>
<protein>
    <submittedName>
        <fullName evidence="3">Uncharacterized protein</fullName>
    </submittedName>
</protein>